<feature type="transmembrane region" description="Helical" evidence="2">
    <location>
        <begin position="490"/>
        <end position="512"/>
    </location>
</feature>
<keyword evidence="2" id="KW-1133">Transmembrane helix</keyword>
<evidence type="ECO:0000256" key="1">
    <source>
        <dbReference type="SAM" id="MobiDB-lite"/>
    </source>
</evidence>
<evidence type="ECO:0000256" key="3">
    <source>
        <dbReference type="SAM" id="SignalP"/>
    </source>
</evidence>
<feature type="signal peptide" evidence="3">
    <location>
        <begin position="1"/>
        <end position="24"/>
    </location>
</feature>
<feature type="region of interest" description="Disordered" evidence="1">
    <location>
        <begin position="1030"/>
        <end position="1084"/>
    </location>
</feature>
<gene>
    <name evidence="4" type="ORF">PoB_006324300</name>
</gene>
<evidence type="ECO:0000256" key="2">
    <source>
        <dbReference type="SAM" id="Phobius"/>
    </source>
</evidence>
<proteinExistence type="predicted"/>
<evidence type="ECO:0000313" key="4">
    <source>
        <dbReference type="EMBL" id="GFO36738.1"/>
    </source>
</evidence>
<keyword evidence="3" id="KW-0732">Signal</keyword>
<sequence>MQYHERGNIYAVLLLITLLGLCSGSHPVARSWDESGVRSRSYIEGATTSQAKNSGWLWFKSLLSPQRPESMSRSRRQLESLEARVNKVRRKRQVLGTSSGIPIRQCGFVPFNNETFVESVYKYFSSDSGTNILEYDITLVNAGQEVDLVEASNPDVYKPFRWYRTQGEGSSELLQVNHYYFGLISPFMDLGLSKAKVRLNVTSPTCLQGLARGEIESLLTDYLLTDFEINPKAVEHPYTKADVVQVCHMTIRDDDGWGKLNYRCCGFEADILHCSDVHEDEWVWILRAFIMAVTILLFLYFPVLLPRGYRFYDYVYYPPDGLMFNFRVTTKADQFRKLPRSQILEPNHINRMTEFRSSLAKLKPDVTYTAQVRRLDINVGADRLLQEDCPVISTRRSLFDTFVRCKIRHADPLEDCCRTNACGQYCLPGRPSWQAWLRAVRTILVMAILALPALPFMYAQVAEDLEYQELDDAIEDQNLERPFNFYVGPVFSKVIVGVLAVMYVIHTIIVIIDGATDGNIGRLYSDVLDVSEKKGTIRRRMENTQSFVKRAFLPVQRCGVLLVPVWILALAAIPIYLVLDFFIKAPMIKVFFEGFKRLLRYSHILRRKPNEEATTACGLVEIYLFFLTIVFVFIVLGIGANFLVHVVAMIIVKVLVDAKLVYRVLPVILLLLLYIRDSFSRVGQKYSDFLAQVMTSMRTRESEDLRRESFKSWDQQMNKIFKILPETITVDPDDEVVDEKPKAENEEATQKKKEKKLFLLKNGGVRMRLGQLLLFLNKNDFLFTSKKFLFSCCTMDCVGAPGFLEDNYIRAVLDFMKIGVFLIFMFLVVMAYGNAYYISPTNQMFVTLVSGLVPLLLRNVFLKRSAVQTIKVDYRFESRLEEKIGAFSQTWELRDIALRDVQETGKSVANVEQTSTFAPKTMLASGDKESAKNAQVIHLVLDISKDPNCLESAIKKHPEPGVDPYSVPDCQSKQTGCCNWRSRLERCISCSCFKEDNSVAAEDKIEVQWDGGDQYRRRSDVNFFWNPQMTVSQSKSGNNSSSNSGHNSSSNSSNHINDNIANGNAFPTDSQSLKPMGNANPEADGHYRALWEDSSSPKDHSRRNSGRWMRLSEDRRLALRRARDAEEKTRAANIVSGIDAYVIGTAMLNTVGAAEGTASGARGRGSLGDTAFSRPDSPDSAEA</sequence>
<feature type="transmembrane region" description="Helical" evidence="2">
    <location>
        <begin position="439"/>
        <end position="458"/>
    </location>
</feature>
<organism evidence="4 5">
    <name type="scientific">Plakobranchus ocellatus</name>
    <dbReference type="NCBI Taxonomy" id="259542"/>
    <lineage>
        <taxon>Eukaryota</taxon>
        <taxon>Metazoa</taxon>
        <taxon>Spiralia</taxon>
        <taxon>Lophotrochozoa</taxon>
        <taxon>Mollusca</taxon>
        <taxon>Gastropoda</taxon>
        <taxon>Heterobranchia</taxon>
        <taxon>Euthyneura</taxon>
        <taxon>Panpulmonata</taxon>
        <taxon>Sacoglossa</taxon>
        <taxon>Placobranchoidea</taxon>
        <taxon>Plakobranchidae</taxon>
        <taxon>Plakobranchus</taxon>
    </lineage>
</organism>
<feature type="chain" id="PRO_5043517452" evidence="3">
    <location>
        <begin position="25"/>
        <end position="1183"/>
    </location>
</feature>
<comment type="caution">
    <text evidence="4">The sequence shown here is derived from an EMBL/GenBank/DDBJ whole genome shotgun (WGS) entry which is preliminary data.</text>
</comment>
<evidence type="ECO:0000313" key="5">
    <source>
        <dbReference type="Proteomes" id="UP000735302"/>
    </source>
</evidence>
<keyword evidence="5" id="KW-1185">Reference proteome</keyword>
<feature type="transmembrane region" description="Helical" evidence="2">
    <location>
        <begin position="613"/>
        <end position="636"/>
    </location>
</feature>
<keyword evidence="2" id="KW-0812">Transmembrane</keyword>
<reference evidence="4 5" key="1">
    <citation type="journal article" date="2021" name="Elife">
        <title>Chloroplast acquisition without the gene transfer in kleptoplastic sea slugs, Plakobranchus ocellatus.</title>
        <authorList>
            <person name="Maeda T."/>
            <person name="Takahashi S."/>
            <person name="Yoshida T."/>
            <person name="Shimamura S."/>
            <person name="Takaki Y."/>
            <person name="Nagai Y."/>
            <person name="Toyoda A."/>
            <person name="Suzuki Y."/>
            <person name="Arimoto A."/>
            <person name="Ishii H."/>
            <person name="Satoh N."/>
            <person name="Nishiyama T."/>
            <person name="Hasebe M."/>
            <person name="Maruyama T."/>
            <person name="Minagawa J."/>
            <person name="Obokata J."/>
            <person name="Shigenobu S."/>
        </authorList>
    </citation>
    <scope>NUCLEOTIDE SEQUENCE [LARGE SCALE GENOMIC DNA]</scope>
</reference>
<feature type="region of interest" description="Disordered" evidence="1">
    <location>
        <begin position="1156"/>
        <end position="1183"/>
    </location>
</feature>
<feature type="transmembrane region" description="Helical" evidence="2">
    <location>
        <begin position="282"/>
        <end position="301"/>
    </location>
</feature>
<protein>
    <submittedName>
        <fullName evidence="4">Uncharacterized protein</fullName>
    </submittedName>
</protein>
<keyword evidence="2" id="KW-0472">Membrane</keyword>
<feature type="transmembrane region" description="Helical" evidence="2">
    <location>
        <begin position="844"/>
        <end position="861"/>
    </location>
</feature>
<accession>A0AAV4CXU0</accession>
<dbReference type="EMBL" id="BLXT01007137">
    <property type="protein sequence ID" value="GFO36738.1"/>
    <property type="molecule type" value="Genomic_DNA"/>
</dbReference>
<dbReference type="AlphaFoldDB" id="A0AAV4CXU0"/>
<name>A0AAV4CXU0_9GAST</name>
<feature type="compositionally biased region" description="Low complexity" evidence="1">
    <location>
        <begin position="1032"/>
        <end position="1062"/>
    </location>
</feature>
<dbReference type="Proteomes" id="UP000735302">
    <property type="component" value="Unassembled WGS sequence"/>
</dbReference>
<feature type="transmembrane region" description="Helical" evidence="2">
    <location>
        <begin position="818"/>
        <end position="838"/>
    </location>
</feature>